<dbReference type="Proteomes" id="UP000791080">
    <property type="component" value="Unassembled WGS sequence"/>
</dbReference>
<dbReference type="InterPro" id="IPR036291">
    <property type="entry name" value="NAD(P)-bd_dom_sf"/>
</dbReference>
<dbReference type="Pfam" id="PF22725">
    <property type="entry name" value="GFO_IDH_MocA_C3"/>
    <property type="match status" value="1"/>
</dbReference>
<dbReference type="SUPFAM" id="SSF55347">
    <property type="entry name" value="Glyceraldehyde-3-phosphate dehydrogenase-like, C-terminal domain"/>
    <property type="match status" value="1"/>
</dbReference>
<keyword evidence="2" id="KW-0560">Oxidoreductase</keyword>
<dbReference type="Gene3D" id="3.30.360.10">
    <property type="entry name" value="Dihydrodipicolinate Reductase, domain 2"/>
    <property type="match status" value="1"/>
</dbReference>
<dbReference type="InterPro" id="IPR050984">
    <property type="entry name" value="Gfo/Idh/MocA_domain"/>
</dbReference>
<protein>
    <submittedName>
        <fullName evidence="5">Dehydrogenase</fullName>
    </submittedName>
</protein>
<keyword evidence="6" id="KW-1185">Reference proteome</keyword>
<dbReference type="Pfam" id="PF01408">
    <property type="entry name" value="GFO_IDH_MocA"/>
    <property type="match status" value="1"/>
</dbReference>
<sequence length="330" mass="35342">MTVEPDRPLNWGIVATGGIAGTVVEDLARLPDAIPHAVSSRRLERAEEFAARHGVRRAYGDYRELLDDPDVDVVYVATPHGQHHEISRDALLAGKHVLCEKAFTVTVAEAEELTSLARARGLFLMEAMWTRFNPLIRRLGALLADGAVGDVRSVRADFGFAVPYDPAARLWDPAQGGGALLDLGVYPVSFAHLVLGEPTDLTVRGSLAANGVDAEAGLLLGYPDGRYASLGCTLLAHQTARASVVGTAGRLELADPFFNPSALTLVNPGRDPEVFEHPIEGRGYGHQLREVHRAVRAGEVESPSMRHEESVAVMRTLVGALRGLGAVTAS</sequence>
<dbReference type="Gene3D" id="3.40.50.720">
    <property type="entry name" value="NAD(P)-binding Rossmann-like Domain"/>
    <property type="match status" value="1"/>
</dbReference>
<dbReference type="InterPro" id="IPR055170">
    <property type="entry name" value="GFO_IDH_MocA-like_dom"/>
</dbReference>
<feature type="domain" description="GFO/IDH/MocA-like oxidoreductase" evidence="4">
    <location>
        <begin position="137"/>
        <end position="252"/>
    </location>
</feature>
<accession>A0ABT1JQ52</accession>
<comment type="similarity">
    <text evidence="1">Belongs to the Gfo/Idh/MocA family.</text>
</comment>
<evidence type="ECO:0000256" key="2">
    <source>
        <dbReference type="ARBA" id="ARBA00023002"/>
    </source>
</evidence>
<dbReference type="InterPro" id="IPR000683">
    <property type="entry name" value="Gfo/Idh/MocA-like_OxRdtase_N"/>
</dbReference>
<evidence type="ECO:0000256" key="1">
    <source>
        <dbReference type="ARBA" id="ARBA00010928"/>
    </source>
</evidence>
<proteinExistence type="inferred from homology"/>
<comment type="caution">
    <text evidence="5">The sequence shown here is derived from an EMBL/GenBank/DDBJ whole genome shotgun (WGS) entry which is preliminary data.</text>
</comment>
<evidence type="ECO:0000313" key="6">
    <source>
        <dbReference type="Proteomes" id="UP000791080"/>
    </source>
</evidence>
<gene>
    <name evidence="5" type="ORF">G443_004917</name>
</gene>
<feature type="domain" description="Gfo/Idh/MocA-like oxidoreductase N-terminal" evidence="3">
    <location>
        <begin position="9"/>
        <end position="125"/>
    </location>
</feature>
<reference evidence="5 6" key="1">
    <citation type="submission" date="2022-06" db="EMBL/GenBank/DDBJ databases">
        <title>Genomic Encyclopedia of Type Strains, Phase I: the one thousand microbial genomes (KMG-I) project.</title>
        <authorList>
            <person name="Kyrpides N."/>
        </authorList>
    </citation>
    <scope>NUCLEOTIDE SEQUENCE [LARGE SCALE GENOMIC DNA]</scope>
    <source>
        <strain evidence="5 6">DSM 43889</strain>
    </source>
</reference>
<dbReference type="RefSeq" id="WP_245588915.1">
    <property type="nucleotide sequence ID" value="NZ_AUBJ02000001.1"/>
</dbReference>
<evidence type="ECO:0000259" key="4">
    <source>
        <dbReference type="Pfam" id="PF22725"/>
    </source>
</evidence>
<dbReference type="SUPFAM" id="SSF51735">
    <property type="entry name" value="NAD(P)-binding Rossmann-fold domains"/>
    <property type="match status" value="1"/>
</dbReference>
<dbReference type="PANTHER" id="PTHR22604:SF105">
    <property type="entry name" value="TRANS-1,2-DIHYDROBENZENE-1,2-DIOL DEHYDROGENASE"/>
    <property type="match status" value="1"/>
</dbReference>
<evidence type="ECO:0000313" key="5">
    <source>
        <dbReference type="EMBL" id="MCP2334647.1"/>
    </source>
</evidence>
<dbReference type="PANTHER" id="PTHR22604">
    <property type="entry name" value="OXIDOREDUCTASES"/>
    <property type="match status" value="1"/>
</dbReference>
<organism evidence="5 6">
    <name type="scientific">Actinoalloteichus caeruleus DSM 43889</name>
    <dbReference type="NCBI Taxonomy" id="1120930"/>
    <lineage>
        <taxon>Bacteria</taxon>
        <taxon>Bacillati</taxon>
        <taxon>Actinomycetota</taxon>
        <taxon>Actinomycetes</taxon>
        <taxon>Pseudonocardiales</taxon>
        <taxon>Pseudonocardiaceae</taxon>
        <taxon>Actinoalloteichus</taxon>
        <taxon>Actinoalloteichus cyanogriseus</taxon>
    </lineage>
</organism>
<dbReference type="EMBL" id="AUBJ02000001">
    <property type="protein sequence ID" value="MCP2334647.1"/>
    <property type="molecule type" value="Genomic_DNA"/>
</dbReference>
<evidence type="ECO:0000259" key="3">
    <source>
        <dbReference type="Pfam" id="PF01408"/>
    </source>
</evidence>
<name>A0ABT1JQ52_ACTCY</name>